<accession>A0A7C3Z6R9</accession>
<evidence type="ECO:0000313" key="1">
    <source>
        <dbReference type="EMBL" id="HGF32890.1"/>
    </source>
</evidence>
<gene>
    <name evidence="1" type="ORF">ENW96_00675</name>
</gene>
<dbReference type="AlphaFoldDB" id="A0A7C3Z6R9"/>
<dbReference type="EMBL" id="DTMF01000018">
    <property type="protein sequence ID" value="HGF32890.1"/>
    <property type="molecule type" value="Genomic_DNA"/>
</dbReference>
<proteinExistence type="predicted"/>
<organism evidence="1">
    <name type="scientific">Desulfobacca acetoxidans</name>
    <dbReference type="NCBI Taxonomy" id="60893"/>
    <lineage>
        <taxon>Bacteria</taxon>
        <taxon>Pseudomonadati</taxon>
        <taxon>Thermodesulfobacteriota</taxon>
        <taxon>Desulfobaccia</taxon>
        <taxon>Desulfobaccales</taxon>
        <taxon>Desulfobaccaceae</taxon>
        <taxon>Desulfobacca</taxon>
    </lineage>
</organism>
<protein>
    <submittedName>
        <fullName evidence="1">Uncharacterized protein</fullName>
    </submittedName>
</protein>
<comment type="caution">
    <text evidence="1">The sequence shown here is derived from an EMBL/GenBank/DDBJ whole genome shotgun (WGS) entry which is preliminary data.</text>
</comment>
<sequence>MHLTCTRAQAIFPSEGLKLWNEKPLPLLWDCHHGDIFVLMVKGLAVEPFPGEVAAVPLTLEVSLSPYDEVLTKIETFAAHHSLPLSLWPTFPGQLQDPLVLAACHLPEARLFIFSETAVLTARATPEGNLRLSVAGAFKSRKVPCQETDLILHLERAASTRLLSFCFSLLREKR</sequence>
<reference evidence="1" key="1">
    <citation type="journal article" date="2020" name="mSystems">
        <title>Genome- and Community-Level Interaction Insights into Carbon Utilization and Element Cycling Functions of Hydrothermarchaeota in Hydrothermal Sediment.</title>
        <authorList>
            <person name="Zhou Z."/>
            <person name="Liu Y."/>
            <person name="Xu W."/>
            <person name="Pan J."/>
            <person name="Luo Z.H."/>
            <person name="Li M."/>
        </authorList>
    </citation>
    <scope>NUCLEOTIDE SEQUENCE [LARGE SCALE GENOMIC DNA]</scope>
    <source>
        <strain evidence="1">SpSt-897</strain>
    </source>
</reference>
<name>A0A7C3Z6R9_9BACT</name>